<dbReference type="EMBL" id="GIIL01006932">
    <property type="protein sequence ID" value="NOV50658.1"/>
    <property type="molecule type" value="Transcribed_RNA"/>
</dbReference>
<accession>A0A6M2E012</accession>
<dbReference type="AlphaFoldDB" id="A0A6M2E012"/>
<protein>
    <submittedName>
        <fullName evidence="2">Putative secreted protein</fullName>
    </submittedName>
</protein>
<keyword evidence="1" id="KW-0732">Signal</keyword>
<name>A0A6M2E012_XENCH</name>
<reference evidence="2" key="1">
    <citation type="submission" date="2020-03" db="EMBL/GenBank/DDBJ databases">
        <title>Transcriptomic Profiling of the Digestive Tract of the Rat Flea, Xenopsylla cheopis, Following Blood Feeding and Infection with Yersinia pestis.</title>
        <authorList>
            <person name="Bland D.M."/>
            <person name="Martens C.A."/>
            <person name="Virtaneva K."/>
            <person name="Kanakabandi K."/>
            <person name="Long D."/>
            <person name="Rosenke R."/>
            <person name="Saturday G.A."/>
            <person name="Hoyt F.H."/>
            <person name="Bruno D.P."/>
            <person name="Ribeiro J.M.C."/>
            <person name="Hinnebusch J."/>
        </authorList>
    </citation>
    <scope>NUCLEOTIDE SEQUENCE</scope>
</reference>
<organism evidence="2">
    <name type="scientific">Xenopsylla cheopis</name>
    <name type="common">Oriental rat flea</name>
    <name type="synonym">Pulex cheopis</name>
    <dbReference type="NCBI Taxonomy" id="163159"/>
    <lineage>
        <taxon>Eukaryota</taxon>
        <taxon>Metazoa</taxon>
        <taxon>Ecdysozoa</taxon>
        <taxon>Arthropoda</taxon>
        <taxon>Hexapoda</taxon>
        <taxon>Insecta</taxon>
        <taxon>Pterygota</taxon>
        <taxon>Neoptera</taxon>
        <taxon>Endopterygota</taxon>
        <taxon>Siphonaptera</taxon>
        <taxon>Pulicidae</taxon>
        <taxon>Xenopsyllinae</taxon>
        <taxon>Xenopsylla</taxon>
    </lineage>
</organism>
<feature type="chain" id="PRO_5026933222" evidence="1">
    <location>
        <begin position="23"/>
        <end position="87"/>
    </location>
</feature>
<sequence length="87" mass="9745">MKFLYLLLYLVAKLLLNYRCPCSFLSPSLSTSPENTAILSAPLPFFLLHILSQSLSGLQNSLFVTNCHFSKLEVHPLPACLLIYDSI</sequence>
<proteinExistence type="predicted"/>
<feature type="signal peptide" evidence="1">
    <location>
        <begin position="1"/>
        <end position="22"/>
    </location>
</feature>
<evidence type="ECO:0000256" key="1">
    <source>
        <dbReference type="SAM" id="SignalP"/>
    </source>
</evidence>
<evidence type="ECO:0000313" key="2">
    <source>
        <dbReference type="EMBL" id="NOV50658.1"/>
    </source>
</evidence>